<comment type="caution">
    <text evidence="2">The sequence shown here is derived from an EMBL/GenBank/DDBJ whole genome shotgun (WGS) entry which is preliminary data.</text>
</comment>
<gene>
    <name evidence="2" type="ORF">BFP76_01975</name>
</gene>
<keyword evidence="1" id="KW-0472">Membrane</keyword>
<reference evidence="2 3" key="1">
    <citation type="submission" date="2016-08" db="EMBL/GenBank/DDBJ databases">
        <title>Draft genome of Amylibacter sp. strain 4G11.</title>
        <authorList>
            <person name="Wong S.-K."/>
            <person name="Hamasaki K."/>
            <person name="Yoshizawa S."/>
        </authorList>
    </citation>
    <scope>NUCLEOTIDE SEQUENCE [LARGE SCALE GENOMIC DNA]</scope>
    <source>
        <strain evidence="2 3">4G11</strain>
    </source>
</reference>
<name>A0A2G5K3F6_9RHOB</name>
<feature type="transmembrane region" description="Helical" evidence="1">
    <location>
        <begin position="20"/>
        <end position="37"/>
    </location>
</feature>
<accession>A0A2G5K3F6</accession>
<evidence type="ECO:0008006" key="4">
    <source>
        <dbReference type="Google" id="ProtNLM"/>
    </source>
</evidence>
<evidence type="ECO:0000313" key="3">
    <source>
        <dbReference type="Proteomes" id="UP000231516"/>
    </source>
</evidence>
<dbReference type="AlphaFoldDB" id="A0A2G5K3F6"/>
<dbReference type="EMBL" id="MDGM01000012">
    <property type="protein sequence ID" value="PIB24041.1"/>
    <property type="molecule type" value="Genomic_DNA"/>
</dbReference>
<evidence type="ECO:0000256" key="1">
    <source>
        <dbReference type="SAM" id="Phobius"/>
    </source>
</evidence>
<keyword evidence="1" id="KW-0812">Transmembrane</keyword>
<dbReference type="RefSeq" id="WP_099592320.1">
    <property type="nucleotide sequence ID" value="NZ_MDGM01000012.1"/>
</dbReference>
<evidence type="ECO:0000313" key="2">
    <source>
        <dbReference type="EMBL" id="PIB24041.1"/>
    </source>
</evidence>
<sequence>MKLFNMFKKDESGAVTVDWVVLAAALVILALGIGNVLRGPISETVGKIATQVENSGTAMEEAAAEATGS</sequence>
<dbReference type="Proteomes" id="UP000231516">
    <property type="component" value="Unassembled WGS sequence"/>
</dbReference>
<organism evidence="2 3">
    <name type="scientific">Paramylibacter kogurei</name>
    <dbReference type="NCBI Taxonomy" id="1889778"/>
    <lineage>
        <taxon>Bacteria</taxon>
        <taxon>Pseudomonadati</taxon>
        <taxon>Pseudomonadota</taxon>
        <taxon>Alphaproteobacteria</taxon>
        <taxon>Rhodobacterales</taxon>
        <taxon>Paracoccaceae</taxon>
        <taxon>Paramylibacter</taxon>
    </lineage>
</organism>
<proteinExistence type="predicted"/>
<keyword evidence="1" id="KW-1133">Transmembrane helix</keyword>
<keyword evidence="3" id="KW-1185">Reference proteome</keyword>
<protein>
    <recommendedName>
        <fullName evidence="4">Pilus assembly protein</fullName>
    </recommendedName>
</protein>